<name>A0A1H3AWT1_9BACL</name>
<reference evidence="1 2" key="1">
    <citation type="submission" date="2016-10" db="EMBL/GenBank/DDBJ databases">
        <authorList>
            <person name="de Groot N.N."/>
        </authorList>
    </citation>
    <scope>NUCLEOTIDE SEQUENCE [LARGE SCALE GENOMIC DNA]</scope>
    <source>
        <strain evidence="1 2">DSM 45610</strain>
    </source>
</reference>
<proteinExistence type="predicted"/>
<gene>
    <name evidence="1" type="ORF">SAMN05444487_11487</name>
</gene>
<dbReference type="AlphaFoldDB" id="A0A1H3AWT1"/>
<sequence>MLEKMVMIFTILRVLLEVWRFVDERMSGKNSKRPRSKRKG</sequence>
<dbReference type="RefSeq" id="WP_281242040.1">
    <property type="nucleotide sequence ID" value="NZ_FNNQ01000014.1"/>
</dbReference>
<accession>A0A1H3AWT1</accession>
<evidence type="ECO:0000313" key="2">
    <source>
        <dbReference type="Proteomes" id="UP000198534"/>
    </source>
</evidence>
<keyword evidence="2" id="KW-1185">Reference proteome</keyword>
<dbReference type="Proteomes" id="UP000198534">
    <property type="component" value="Unassembled WGS sequence"/>
</dbReference>
<dbReference type="STRING" id="1048340.SAMN05444487_11487"/>
<protein>
    <submittedName>
        <fullName evidence="1">Uncharacterized protein</fullName>
    </submittedName>
</protein>
<dbReference type="EMBL" id="FNNQ01000014">
    <property type="protein sequence ID" value="SDX34200.1"/>
    <property type="molecule type" value="Genomic_DNA"/>
</dbReference>
<evidence type="ECO:0000313" key="1">
    <source>
        <dbReference type="EMBL" id="SDX34200.1"/>
    </source>
</evidence>
<organism evidence="1 2">
    <name type="scientific">Marininema mesophilum</name>
    <dbReference type="NCBI Taxonomy" id="1048340"/>
    <lineage>
        <taxon>Bacteria</taxon>
        <taxon>Bacillati</taxon>
        <taxon>Bacillota</taxon>
        <taxon>Bacilli</taxon>
        <taxon>Bacillales</taxon>
        <taxon>Thermoactinomycetaceae</taxon>
        <taxon>Marininema</taxon>
    </lineage>
</organism>